<dbReference type="InterPro" id="IPR052164">
    <property type="entry name" value="Anthracycline_SecMetBiosynth"/>
</dbReference>
<keyword evidence="3" id="KW-1185">Reference proteome</keyword>
<dbReference type="CDD" id="cd07247">
    <property type="entry name" value="SgaA_N_like"/>
    <property type="match status" value="1"/>
</dbReference>
<dbReference type="Gene3D" id="3.10.180.10">
    <property type="entry name" value="2,3-Dihydroxybiphenyl 1,2-Dioxygenase, domain 1"/>
    <property type="match status" value="1"/>
</dbReference>
<sequence length="128" mass="14281">METTANAINWFEIPVSDIERAREFYEGIFDMDMVPMEEMMGMEMMGFPIAMESGKVGGAIVRSDFHEPSEQGAILYLNANPNLKLIVDRVEDFGGEVLMPPTEISPEIGFMAFVMDTEGNKIGLHAQN</sequence>
<dbReference type="PANTHER" id="PTHR33993:SF2">
    <property type="entry name" value="VOC DOMAIN-CONTAINING PROTEIN"/>
    <property type="match status" value="1"/>
</dbReference>
<dbReference type="Pfam" id="PF00903">
    <property type="entry name" value="Glyoxalase"/>
    <property type="match status" value="1"/>
</dbReference>
<evidence type="ECO:0000313" key="3">
    <source>
        <dbReference type="Proteomes" id="UP000244168"/>
    </source>
</evidence>
<dbReference type="RefSeq" id="WP_107830398.1">
    <property type="nucleotide sequence ID" value="NZ_CP160205.1"/>
</dbReference>
<protein>
    <recommendedName>
        <fullName evidence="1">VOC domain-containing protein</fullName>
    </recommendedName>
</protein>
<comment type="caution">
    <text evidence="2">The sequence shown here is derived from an EMBL/GenBank/DDBJ whole genome shotgun (WGS) entry which is preliminary data.</text>
</comment>
<organism evidence="2 3">
    <name type="scientific">Mucilaginibacter yixingensis</name>
    <dbReference type="NCBI Taxonomy" id="1295612"/>
    <lineage>
        <taxon>Bacteria</taxon>
        <taxon>Pseudomonadati</taxon>
        <taxon>Bacteroidota</taxon>
        <taxon>Sphingobacteriia</taxon>
        <taxon>Sphingobacteriales</taxon>
        <taxon>Sphingobacteriaceae</taxon>
        <taxon>Mucilaginibacter</taxon>
    </lineage>
</organism>
<dbReference type="InterPro" id="IPR004360">
    <property type="entry name" value="Glyas_Fos-R_dOase_dom"/>
</dbReference>
<dbReference type="PROSITE" id="PS51819">
    <property type="entry name" value="VOC"/>
    <property type="match status" value="1"/>
</dbReference>
<dbReference type="OrthoDB" id="9804235at2"/>
<proteinExistence type="predicted"/>
<dbReference type="EMBL" id="QAOQ01000007">
    <property type="protein sequence ID" value="PTQ94048.1"/>
    <property type="molecule type" value="Genomic_DNA"/>
</dbReference>
<evidence type="ECO:0000259" key="1">
    <source>
        <dbReference type="PROSITE" id="PS51819"/>
    </source>
</evidence>
<gene>
    <name evidence="2" type="ORF">C8P68_107111</name>
</gene>
<dbReference type="InterPro" id="IPR029068">
    <property type="entry name" value="Glyas_Bleomycin-R_OHBP_Dase"/>
</dbReference>
<evidence type="ECO:0000313" key="2">
    <source>
        <dbReference type="EMBL" id="PTQ94048.1"/>
    </source>
</evidence>
<feature type="domain" description="VOC" evidence="1">
    <location>
        <begin position="7"/>
        <end position="127"/>
    </location>
</feature>
<dbReference type="PANTHER" id="PTHR33993">
    <property type="entry name" value="GLYOXALASE-RELATED"/>
    <property type="match status" value="1"/>
</dbReference>
<reference evidence="2 3" key="1">
    <citation type="submission" date="2018-04" db="EMBL/GenBank/DDBJ databases">
        <title>Genomic Encyclopedia of Archaeal and Bacterial Type Strains, Phase II (KMG-II): from individual species to whole genera.</title>
        <authorList>
            <person name="Goeker M."/>
        </authorList>
    </citation>
    <scope>NUCLEOTIDE SEQUENCE [LARGE SCALE GENOMIC DNA]</scope>
    <source>
        <strain evidence="2 3">DSM 26809</strain>
    </source>
</reference>
<dbReference type="InterPro" id="IPR037523">
    <property type="entry name" value="VOC_core"/>
</dbReference>
<name>A0A2T5J677_9SPHI</name>
<dbReference type="Proteomes" id="UP000244168">
    <property type="component" value="Unassembled WGS sequence"/>
</dbReference>
<dbReference type="SUPFAM" id="SSF54593">
    <property type="entry name" value="Glyoxalase/Bleomycin resistance protein/Dihydroxybiphenyl dioxygenase"/>
    <property type="match status" value="1"/>
</dbReference>
<accession>A0A2T5J677</accession>
<dbReference type="AlphaFoldDB" id="A0A2T5J677"/>